<dbReference type="GO" id="GO:0008270">
    <property type="term" value="F:zinc ion binding"/>
    <property type="evidence" value="ECO:0007669"/>
    <property type="project" value="UniProtKB-KW"/>
</dbReference>
<evidence type="ECO:0000256" key="4">
    <source>
        <dbReference type="ARBA" id="ARBA00023125"/>
    </source>
</evidence>
<feature type="domain" description="THAP-type" evidence="5">
    <location>
        <begin position="883"/>
        <end position="967"/>
    </location>
</feature>
<name>A0A9P0GMW7_9CUCU</name>
<keyword evidence="7" id="KW-1185">Reference proteome</keyword>
<protein>
    <recommendedName>
        <fullName evidence="5">THAP-type domain-containing protein</fullName>
    </recommendedName>
</protein>
<dbReference type="EMBL" id="OV651820">
    <property type="protein sequence ID" value="CAH1114773.1"/>
    <property type="molecule type" value="Genomic_DNA"/>
</dbReference>
<accession>A0A9P0GMW7</accession>
<organism evidence="6 7">
    <name type="scientific">Psylliodes chrysocephalus</name>
    <dbReference type="NCBI Taxonomy" id="3402493"/>
    <lineage>
        <taxon>Eukaryota</taxon>
        <taxon>Metazoa</taxon>
        <taxon>Ecdysozoa</taxon>
        <taxon>Arthropoda</taxon>
        <taxon>Hexapoda</taxon>
        <taxon>Insecta</taxon>
        <taxon>Pterygota</taxon>
        <taxon>Neoptera</taxon>
        <taxon>Endopterygota</taxon>
        <taxon>Coleoptera</taxon>
        <taxon>Polyphaga</taxon>
        <taxon>Cucujiformia</taxon>
        <taxon>Chrysomeloidea</taxon>
        <taxon>Chrysomelidae</taxon>
        <taxon>Galerucinae</taxon>
        <taxon>Alticini</taxon>
        <taxon>Psylliodes</taxon>
    </lineage>
</organism>
<keyword evidence="1" id="KW-0479">Metal-binding</keyword>
<dbReference type="Pfam" id="PF12259">
    <property type="entry name" value="Baculo_F"/>
    <property type="match status" value="1"/>
</dbReference>
<keyword evidence="2" id="KW-0863">Zinc-finger</keyword>
<keyword evidence="4" id="KW-0238">DNA-binding</keyword>
<dbReference type="Proteomes" id="UP001153636">
    <property type="component" value="Chromosome 8"/>
</dbReference>
<gene>
    <name evidence="6" type="ORF">PSYICH_LOCUS14796</name>
</gene>
<evidence type="ECO:0000259" key="5">
    <source>
        <dbReference type="SMART" id="SM00980"/>
    </source>
</evidence>
<proteinExistence type="predicted"/>
<evidence type="ECO:0000256" key="1">
    <source>
        <dbReference type="ARBA" id="ARBA00022723"/>
    </source>
</evidence>
<evidence type="ECO:0000313" key="7">
    <source>
        <dbReference type="Proteomes" id="UP001153636"/>
    </source>
</evidence>
<dbReference type="OrthoDB" id="7450257at2759"/>
<dbReference type="InterPro" id="IPR022048">
    <property type="entry name" value="Envelope_fusion-like"/>
</dbReference>
<reference evidence="6" key="1">
    <citation type="submission" date="2022-01" db="EMBL/GenBank/DDBJ databases">
        <authorList>
            <person name="King R."/>
        </authorList>
    </citation>
    <scope>NUCLEOTIDE SEQUENCE</scope>
</reference>
<keyword evidence="3" id="KW-0862">Zinc</keyword>
<dbReference type="AlphaFoldDB" id="A0A9P0GMW7"/>
<evidence type="ECO:0000256" key="3">
    <source>
        <dbReference type="ARBA" id="ARBA00022833"/>
    </source>
</evidence>
<dbReference type="GO" id="GO:0003677">
    <property type="term" value="F:DNA binding"/>
    <property type="evidence" value="ECO:0007669"/>
    <property type="project" value="UniProtKB-KW"/>
</dbReference>
<sequence length="1089" mass="124470">MARVAEVHQGDDKKVRVVTLTKAGGNKLKRSIHTLIPLPTDAESHKPIKMSPDATVNSHLAKVYVHRTQPEKRPQSFTTYSCLKLLFLIALIFPVPQIQATYSIQYPKPEQKKQLQKFNASLTTNVERFKRGILGKLLTSVFGVNDEVYQDIEALQQHQEELIIKTTSHQNIQFNRGTLYDLMSPAHVREIIASANQKLPANLRIRSSPTINIALENIDKEIQIFSSFVILDISNYELIRVTPTPFYLANGSYYLLDISRNLIAIDYNNNLYFELSEEEINHCIPVPNHQYICSPSAVRNIETSPNCVIDEIYERPGRNYCHVRQFSTSSIVWQQLHMPNTWLFLTDKPTKIAVTCSGIREDVLLNITGFIKLLEDCVIKTNQNILQPKRGSHITNMELAQLWIDNKKDRCNDIILNKLRTELNLKDCCESDHKSLIEITRLERKVHVPNLVDATQLQPGSSKQARGRPYKPFEEVTTRVKKSRVSDLVANRTAEELRFAADLASGKSSGSEQENKKCLTPHQALALCLDLDLSDRNLKIARKSFLPTSLKVTDTSAEVELQNLLDLTAQSICKILDIYGTRFKLIYKWGMDGSSGHSIYEQLFSNDEDTDEFMFLVALVPLRLIDVDSINKCWINKKPSSTLFCRPVKFVFAKENRDLVRNEEAQMQQKIDGLQQSKIIIKNGKEISVKHDLIFTMMDGSVANTLSNINATSKCIICGATPSQMNVGNVVNRPPNISNYRFGLSSLHCWIRFFECFLHISYKLPIKCWQARGDENKRIVEKNKKRIQAEFKSKMGLIVDKPKPGYGSSNDGNTARRFFFNPQLSSEITGINKELIQKCSIILRVIASGCEIDLELFAVLLKSTREMYLHLYKWYNMPSGVHKILVHGCDIIGSFDLPIGQLSEEALEARHKEVRKHRLSHTRKTSRDSKIIAGRRICSEHFSKDNISGRRLKKDAEPDIFNDEEGFKEDCEEKGISKKDIPKSWLYSDIFNSEFNLSFSQPSNDTCDLCDEFIVKLKDTSSMQQRQSIQEEYDRHLLEAEKRYSEKKKDKEESQGKINVKVIMVDLQKCLPTPLLHNAELLFSETLVV</sequence>
<evidence type="ECO:0000256" key="2">
    <source>
        <dbReference type="ARBA" id="ARBA00022771"/>
    </source>
</evidence>
<dbReference type="InterPro" id="IPR006612">
    <property type="entry name" value="THAP_Znf"/>
</dbReference>
<evidence type="ECO:0000313" key="6">
    <source>
        <dbReference type="EMBL" id="CAH1114773.1"/>
    </source>
</evidence>
<dbReference type="SMART" id="SM00980">
    <property type="entry name" value="THAP"/>
    <property type="match status" value="1"/>
</dbReference>